<proteinExistence type="predicted"/>
<protein>
    <submittedName>
        <fullName evidence="1">Uncharacterized protein</fullName>
    </submittedName>
</protein>
<sequence>MLKSYKPLGVLSFMFKMQFVDPAITFSYNAKEYPGPLCFI</sequence>
<organism evidence="1">
    <name type="scientific">Arundo donax</name>
    <name type="common">Giant reed</name>
    <name type="synonym">Donax arundinaceus</name>
    <dbReference type="NCBI Taxonomy" id="35708"/>
    <lineage>
        <taxon>Eukaryota</taxon>
        <taxon>Viridiplantae</taxon>
        <taxon>Streptophyta</taxon>
        <taxon>Embryophyta</taxon>
        <taxon>Tracheophyta</taxon>
        <taxon>Spermatophyta</taxon>
        <taxon>Magnoliopsida</taxon>
        <taxon>Liliopsida</taxon>
        <taxon>Poales</taxon>
        <taxon>Poaceae</taxon>
        <taxon>PACMAD clade</taxon>
        <taxon>Arundinoideae</taxon>
        <taxon>Arundineae</taxon>
        <taxon>Arundo</taxon>
    </lineage>
</organism>
<name>A0A0A9CAN8_ARUDO</name>
<evidence type="ECO:0000313" key="1">
    <source>
        <dbReference type="EMBL" id="JAD72596.1"/>
    </source>
</evidence>
<accession>A0A0A9CAN8</accession>
<dbReference type="AlphaFoldDB" id="A0A0A9CAN8"/>
<reference evidence="1" key="2">
    <citation type="journal article" date="2015" name="Data Brief">
        <title>Shoot transcriptome of the giant reed, Arundo donax.</title>
        <authorList>
            <person name="Barrero R.A."/>
            <person name="Guerrero F.D."/>
            <person name="Moolhuijzen P."/>
            <person name="Goolsby J.A."/>
            <person name="Tidwell J."/>
            <person name="Bellgard S.E."/>
            <person name="Bellgard M.I."/>
        </authorList>
    </citation>
    <scope>NUCLEOTIDE SEQUENCE</scope>
    <source>
        <tissue evidence="1">Shoot tissue taken approximately 20 cm above the soil surface</tissue>
    </source>
</reference>
<dbReference type="EMBL" id="GBRH01225299">
    <property type="protein sequence ID" value="JAD72596.1"/>
    <property type="molecule type" value="Transcribed_RNA"/>
</dbReference>
<reference evidence="1" key="1">
    <citation type="submission" date="2014-09" db="EMBL/GenBank/DDBJ databases">
        <authorList>
            <person name="Magalhaes I.L.F."/>
            <person name="Oliveira U."/>
            <person name="Santos F.R."/>
            <person name="Vidigal T.H.D.A."/>
            <person name="Brescovit A.D."/>
            <person name="Santos A.J."/>
        </authorList>
    </citation>
    <scope>NUCLEOTIDE SEQUENCE</scope>
    <source>
        <tissue evidence="1">Shoot tissue taken approximately 20 cm above the soil surface</tissue>
    </source>
</reference>